<gene>
    <name evidence="15" type="ORF">K432DRAFT_416965</name>
</gene>
<evidence type="ECO:0000256" key="1">
    <source>
        <dbReference type="ARBA" id="ARBA00005031"/>
    </source>
</evidence>
<dbReference type="SUPFAM" id="SSF54826">
    <property type="entry name" value="Enolase N-terminal domain-like"/>
    <property type="match status" value="1"/>
</dbReference>
<keyword evidence="12" id="KW-0479">Metal-binding</keyword>
<evidence type="ECO:0000256" key="5">
    <source>
        <dbReference type="ARBA" id="ARBA00022842"/>
    </source>
</evidence>
<dbReference type="OrthoDB" id="1739814at2759"/>
<dbReference type="InterPro" id="IPR036849">
    <property type="entry name" value="Enolase-like_C_sf"/>
</dbReference>
<dbReference type="InterPro" id="IPR000941">
    <property type="entry name" value="Enolase"/>
</dbReference>
<dbReference type="AlphaFoldDB" id="A0A8E2JEW4"/>
<evidence type="ECO:0000256" key="6">
    <source>
        <dbReference type="ARBA" id="ARBA00023152"/>
    </source>
</evidence>
<feature type="binding site" evidence="11">
    <location>
        <position position="171"/>
    </location>
    <ligand>
        <name>substrate</name>
    </ligand>
</feature>
<evidence type="ECO:0000259" key="14">
    <source>
        <dbReference type="SMART" id="SM01193"/>
    </source>
</evidence>
<dbReference type="InterPro" id="IPR029017">
    <property type="entry name" value="Enolase-like_N"/>
</dbReference>
<evidence type="ECO:0000259" key="13">
    <source>
        <dbReference type="SMART" id="SM01192"/>
    </source>
</evidence>
<feature type="domain" description="Enolase N-terminal" evidence="14">
    <location>
        <begin position="2"/>
        <end position="137"/>
    </location>
</feature>
<evidence type="ECO:0000256" key="11">
    <source>
        <dbReference type="PIRSR" id="PIRSR001400-2"/>
    </source>
</evidence>
<comment type="catalytic activity">
    <reaction evidence="9">
        <text>(2R)-2-phosphoglycerate = phosphoenolpyruvate + H2O</text>
        <dbReference type="Rhea" id="RHEA:10164"/>
        <dbReference type="ChEBI" id="CHEBI:15377"/>
        <dbReference type="ChEBI" id="CHEBI:58289"/>
        <dbReference type="ChEBI" id="CHEBI:58702"/>
        <dbReference type="EC" id="4.2.1.11"/>
    </reaction>
</comment>
<dbReference type="SFLD" id="SFLDF00002">
    <property type="entry name" value="enolase"/>
    <property type="match status" value="1"/>
</dbReference>
<dbReference type="InterPro" id="IPR020811">
    <property type="entry name" value="Enolase_N"/>
</dbReference>
<feature type="active site" description="Proton donor" evidence="10">
    <location>
        <position position="214"/>
    </location>
</feature>
<feature type="binding site" evidence="11">
    <location>
        <position position="320"/>
    </location>
    <ligand>
        <name>substrate</name>
    </ligand>
</feature>
<dbReference type="NCBIfam" id="TIGR01060">
    <property type="entry name" value="eno"/>
    <property type="match status" value="1"/>
</dbReference>
<dbReference type="SFLD" id="SFLDS00001">
    <property type="entry name" value="Enolase"/>
    <property type="match status" value="1"/>
</dbReference>
<comment type="similarity">
    <text evidence="2">Belongs to the enolase family.</text>
</comment>
<feature type="binding site" evidence="11">
    <location>
        <begin position="372"/>
        <end position="375"/>
    </location>
    <ligand>
        <name>substrate</name>
    </ligand>
</feature>
<dbReference type="Pfam" id="PF03952">
    <property type="entry name" value="Enolase_N"/>
    <property type="match status" value="1"/>
</dbReference>
<feature type="active site" description="Proton acceptor" evidence="10">
    <location>
        <position position="345"/>
    </location>
</feature>
<dbReference type="Pfam" id="PF00113">
    <property type="entry name" value="Enolase_C"/>
    <property type="match status" value="1"/>
</dbReference>
<feature type="binding site" evidence="12">
    <location>
        <position position="249"/>
    </location>
    <ligand>
        <name>Mg(2+)</name>
        <dbReference type="ChEBI" id="CHEBI:18420"/>
    </ligand>
</feature>
<dbReference type="UniPathway" id="UPA00109">
    <property type="reaction ID" value="UER00187"/>
</dbReference>
<keyword evidence="7" id="KW-0456">Lyase</keyword>
<dbReference type="Gene3D" id="3.30.390.10">
    <property type="entry name" value="Enolase-like, N-terminal domain"/>
    <property type="match status" value="1"/>
</dbReference>
<keyword evidence="5 12" id="KW-0460">Magnesium</keyword>
<dbReference type="Gene3D" id="3.20.20.120">
    <property type="entry name" value="Enolase-like C-terminal domain"/>
    <property type="match status" value="1"/>
</dbReference>
<sequence>MIRAIKAAQRLDSRGNPTVQVDLTTDNRPSGTFRALVPSGASTGQHEAVELRDGNASVFGGKGVERAVRNVEEVIAPALIKKGFNLETDLKKIDAFMKELDGTKNKGNLGANAMLGVSMACARAGASLAGIPLYEFLRRESGAKKPYVMPVPFFNVLNGGVHSGNTMAFQEIMLAPVGAQSVAEAVRMGSEVYQQLKKVITRKFGSSATGIGDEGGFAPPISQPHEAFDLLVTAVEECGYTNKIKYAMDPASSEFFKNGNYDIGFKGKTPDVQSPKQLQNLYNHLIDKYPIILLEDPFAEDDWETWTEFNKNCKIELVGDDLLVTNTERVQEASEKKACNSMLLKVNQIGTVTEAIAAANMAFGLGWGVFVSHRSGETTDDFIADITVGLRTGHLKSGSPCRGERVVKYNRLMDIEAELIAAGEPCIYAGHQFRTAHVIK</sequence>
<dbReference type="SFLD" id="SFLDG00178">
    <property type="entry name" value="enolase"/>
    <property type="match status" value="1"/>
</dbReference>
<dbReference type="Proteomes" id="UP000250266">
    <property type="component" value="Unassembled WGS sequence"/>
</dbReference>
<evidence type="ECO:0000256" key="7">
    <source>
        <dbReference type="ARBA" id="ARBA00023239"/>
    </source>
</evidence>
<dbReference type="GO" id="GO:0006096">
    <property type="term" value="P:glycolytic process"/>
    <property type="evidence" value="ECO:0007669"/>
    <property type="project" value="UniProtKB-UniPathway"/>
</dbReference>
<keyword evidence="6" id="KW-0324">Glycolysis</keyword>
<dbReference type="CDD" id="cd03313">
    <property type="entry name" value="enolase"/>
    <property type="match status" value="1"/>
</dbReference>
<comment type="cofactor">
    <cofactor evidence="12">
        <name>Mg(2+)</name>
        <dbReference type="ChEBI" id="CHEBI:18420"/>
    </cofactor>
    <text evidence="12">Mg(2+) is required for catalysis and for stabilizing the dimer.</text>
</comment>
<evidence type="ECO:0000256" key="12">
    <source>
        <dbReference type="PIRSR" id="PIRSR001400-3"/>
    </source>
</evidence>
<dbReference type="GO" id="GO:0000287">
    <property type="term" value="F:magnesium ion binding"/>
    <property type="evidence" value="ECO:0007669"/>
    <property type="project" value="InterPro"/>
</dbReference>
<feature type="binding site" evidence="12">
    <location>
        <position position="320"/>
    </location>
    <ligand>
        <name>Mg(2+)</name>
        <dbReference type="ChEBI" id="CHEBI:18420"/>
    </ligand>
</feature>
<feature type="binding site" evidence="12">
    <location>
        <position position="295"/>
    </location>
    <ligand>
        <name>Mg(2+)</name>
        <dbReference type="ChEBI" id="CHEBI:18420"/>
    </ligand>
</feature>
<name>A0A8E2JEW4_9PEZI</name>
<comment type="pathway">
    <text evidence="1">Carbohydrate degradation; glycolysis; pyruvate from D-glyceraldehyde 3-phosphate: step 4/5.</text>
</comment>
<dbReference type="SMART" id="SM01192">
    <property type="entry name" value="Enolase_C"/>
    <property type="match status" value="1"/>
</dbReference>
<feature type="binding site" evidence="11">
    <location>
        <position position="396"/>
    </location>
    <ligand>
        <name>substrate</name>
    </ligand>
</feature>
<keyword evidence="16" id="KW-1185">Reference proteome</keyword>
<evidence type="ECO:0000256" key="4">
    <source>
        <dbReference type="ARBA" id="ARBA00017068"/>
    </source>
</evidence>
<dbReference type="GO" id="GO:0004634">
    <property type="term" value="F:phosphopyruvate hydratase activity"/>
    <property type="evidence" value="ECO:0007669"/>
    <property type="project" value="UniProtKB-EC"/>
</dbReference>
<dbReference type="PROSITE" id="PS00164">
    <property type="entry name" value="ENOLASE"/>
    <property type="match status" value="1"/>
</dbReference>
<dbReference type="EMBL" id="KV744978">
    <property type="protein sequence ID" value="OCK79994.1"/>
    <property type="molecule type" value="Genomic_DNA"/>
</dbReference>
<evidence type="ECO:0000256" key="10">
    <source>
        <dbReference type="PIRSR" id="PIRSR001400-1"/>
    </source>
</evidence>
<dbReference type="PANTHER" id="PTHR11902:SF6">
    <property type="entry name" value="ENOLASE"/>
    <property type="match status" value="1"/>
</dbReference>
<evidence type="ECO:0000256" key="8">
    <source>
        <dbReference type="ARBA" id="ARBA00032132"/>
    </source>
</evidence>
<reference evidence="15 16" key="1">
    <citation type="journal article" date="2016" name="Nat. Commun.">
        <title>Ectomycorrhizal ecology is imprinted in the genome of the dominant symbiotic fungus Cenococcum geophilum.</title>
        <authorList>
            <consortium name="DOE Joint Genome Institute"/>
            <person name="Peter M."/>
            <person name="Kohler A."/>
            <person name="Ohm R.A."/>
            <person name="Kuo A."/>
            <person name="Krutzmann J."/>
            <person name="Morin E."/>
            <person name="Arend M."/>
            <person name="Barry K.W."/>
            <person name="Binder M."/>
            <person name="Choi C."/>
            <person name="Clum A."/>
            <person name="Copeland A."/>
            <person name="Grisel N."/>
            <person name="Haridas S."/>
            <person name="Kipfer T."/>
            <person name="LaButti K."/>
            <person name="Lindquist E."/>
            <person name="Lipzen A."/>
            <person name="Maire R."/>
            <person name="Meier B."/>
            <person name="Mihaltcheva S."/>
            <person name="Molinier V."/>
            <person name="Murat C."/>
            <person name="Poggeler S."/>
            <person name="Quandt C.A."/>
            <person name="Sperisen C."/>
            <person name="Tritt A."/>
            <person name="Tisserant E."/>
            <person name="Crous P.W."/>
            <person name="Henrissat B."/>
            <person name="Nehls U."/>
            <person name="Egli S."/>
            <person name="Spatafora J.W."/>
            <person name="Grigoriev I.V."/>
            <person name="Martin F.M."/>
        </authorList>
    </citation>
    <scope>NUCLEOTIDE SEQUENCE [LARGE SCALE GENOMIC DNA]</scope>
    <source>
        <strain evidence="15 16">CBS 459.81</strain>
    </source>
</reference>
<evidence type="ECO:0000256" key="2">
    <source>
        <dbReference type="ARBA" id="ARBA00009604"/>
    </source>
</evidence>
<dbReference type="GO" id="GO:0000015">
    <property type="term" value="C:phosphopyruvate hydratase complex"/>
    <property type="evidence" value="ECO:0007669"/>
    <property type="project" value="InterPro"/>
</dbReference>
<evidence type="ECO:0000256" key="3">
    <source>
        <dbReference type="ARBA" id="ARBA00012058"/>
    </source>
</evidence>
<dbReference type="EC" id="4.2.1.11" evidence="3"/>
<dbReference type="SUPFAM" id="SSF51604">
    <property type="entry name" value="Enolase C-terminal domain-like"/>
    <property type="match status" value="1"/>
</dbReference>
<evidence type="ECO:0000256" key="9">
    <source>
        <dbReference type="ARBA" id="ARBA00048333"/>
    </source>
</evidence>
<dbReference type="InterPro" id="IPR020810">
    <property type="entry name" value="Enolase_C"/>
</dbReference>
<evidence type="ECO:0000313" key="16">
    <source>
        <dbReference type="Proteomes" id="UP000250266"/>
    </source>
</evidence>
<feature type="domain" description="Enolase C-terminal TIM barrel" evidence="13">
    <location>
        <begin position="146"/>
        <end position="436"/>
    </location>
</feature>
<accession>A0A8E2JEW4</accession>
<dbReference type="PANTHER" id="PTHR11902">
    <property type="entry name" value="ENOLASE"/>
    <property type="match status" value="1"/>
</dbReference>
<organism evidence="15 16">
    <name type="scientific">Lepidopterella palustris CBS 459.81</name>
    <dbReference type="NCBI Taxonomy" id="1314670"/>
    <lineage>
        <taxon>Eukaryota</taxon>
        <taxon>Fungi</taxon>
        <taxon>Dikarya</taxon>
        <taxon>Ascomycota</taxon>
        <taxon>Pezizomycotina</taxon>
        <taxon>Dothideomycetes</taxon>
        <taxon>Pleosporomycetidae</taxon>
        <taxon>Mytilinidiales</taxon>
        <taxon>Argynnaceae</taxon>
        <taxon>Lepidopterella</taxon>
    </lineage>
</organism>
<protein>
    <recommendedName>
        <fullName evidence="4">Enolase</fullName>
        <ecNumber evidence="3">4.2.1.11</ecNumber>
    </recommendedName>
    <alternativeName>
        <fullName evidence="8">2-phosphoglycerate dehydratase</fullName>
    </alternativeName>
</protein>
<dbReference type="InterPro" id="IPR020809">
    <property type="entry name" value="Enolase_CS"/>
</dbReference>
<proteinExistence type="inferred from homology"/>
<dbReference type="PIRSF" id="PIRSF001400">
    <property type="entry name" value="Enolase"/>
    <property type="match status" value="1"/>
</dbReference>
<dbReference type="PRINTS" id="PR00148">
    <property type="entry name" value="ENOLASE"/>
</dbReference>
<feature type="binding site" evidence="11">
    <location>
        <position position="295"/>
    </location>
    <ligand>
        <name>substrate</name>
    </ligand>
</feature>
<feature type="binding site" evidence="11">
    <location>
        <position position="162"/>
    </location>
    <ligand>
        <name>substrate</name>
    </ligand>
</feature>
<dbReference type="HAMAP" id="MF_00318">
    <property type="entry name" value="Enolase"/>
    <property type="match status" value="1"/>
</dbReference>
<dbReference type="SMART" id="SM01193">
    <property type="entry name" value="Enolase_N"/>
    <property type="match status" value="1"/>
</dbReference>
<evidence type="ECO:0000313" key="15">
    <source>
        <dbReference type="EMBL" id="OCK79994.1"/>
    </source>
</evidence>